<dbReference type="Pfam" id="PF12874">
    <property type="entry name" value="zf-met"/>
    <property type="match status" value="1"/>
</dbReference>
<feature type="region of interest" description="Disordered" evidence="6">
    <location>
        <begin position="372"/>
        <end position="418"/>
    </location>
</feature>
<evidence type="ECO:0000256" key="5">
    <source>
        <dbReference type="PROSITE-ProRule" id="PRU00042"/>
    </source>
</evidence>
<dbReference type="PROSITE" id="PS00028">
    <property type="entry name" value="ZINC_FINGER_C2H2_1"/>
    <property type="match status" value="3"/>
</dbReference>
<dbReference type="GO" id="GO:0000977">
    <property type="term" value="F:RNA polymerase II transcription regulatory region sequence-specific DNA binding"/>
    <property type="evidence" value="ECO:0007669"/>
    <property type="project" value="TreeGrafter"/>
</dbReference>
<evidence type="ECO:0000256" key="3">
    <source>
        <dbReference type="ARBA" id="ARBA00022771"/>
    </source>
</evidence>
<dbReference type="PANTHER" id="PTHR24409:SF295">
    <property type="entry name" value="AZ2-RELATED"/>
    <property type="match status" value="1"/>
</dbReference>
<evidence type="ECO:0000259" key="7">
    <source>
        <dbReference type="PROSITE" id="PS50157"/>
    </source>
</evidence>
<dbReference type="PANTHER" id="PTHR24409">
    <property type="entry name" value="ZINC FINGER PROTEIN 142"/>
    <property type="match status" value="1"/>
</dbReference>
<keyword evidence="3 5" id="KW-0863">Zinc-finger</keyword>
<dbReference type="Proteomes" id="UP001054837">
    <property type="component" value="Unassembled WGS sequence"/>
</dbReference>
<dbReference type="InterPro" id="IPR013087">
    <property type="entry name" value="Znf_C2H2_type"/>
</dbReference>
<evidence type="ECO:0000313" key="8">
    <source>
        <dbReference type="EMBL" id="GIX94483.1"/>
    </source>
</evidence>
<reference evidence="8 9" key="1">
    <citation type="submission" date="2021-06" db="EMBL/GenBank/DDBJ databases">
        <title>Caerostris darwini draft genome.</title>
        <authorList>
            <person name="Kono N."/>
            <person name="Arakawa K."/>
        </authorList>
    </citation>
    <scope>NUCLEOTIDE SEQUENCE [LARGE SCALE GENOMIC DNA]</scope>
</reference>
<name>A0AAV4PBR7_9ARAC</name>
<feature type="compositionally biased region" description="Polar residues" evidence="6">
    <location>
        <begin position="393"/>
        <end position="416"/>
    </location>
</feature>
<evidence type="ECO:0000256" key="2">
    <source>
        <dbReference type="ARBA" id="ARBA00022737"/>
    </source>
</evidence>
<dbReference type="AlphaFoldDB" id="A0AAV4PBR7"/>
<feature type="compositionally biased region" description="Polar residues" evidence="6">
    <location>
        <begin position="269"/>
        <end position="298"/>
    </location>
</feature>
<feature type="compositionally biased region" description="Basic residues" evidence="6">
    <location>
        <begin position="628"/>
        <end position="638"/>
    </location>
</feature>
<evidence type="ECO:0000256" key="4">
    <source>
        <dbReference type="ARBA" id="ARBA00022833"/>
    </source>
</evidence>
<proteinExistence type="predicted"/>
<dbReference type="EMBL" id="BPLQ01002616">
    <property type="protein sequence ID" value="GIX94483.1"/>
    <property type="molecule type" value="Genomic_DNA"/>
</dbReference>
<evidence type="ECO:0000256" key="1">
    <source>
        <dbReference type="ARBA" id="ARBA00022723"/>
    </source>
</evidence>
<feature type="non-terminal residue" evidence="8">
    <location>
        <position position="1"/>
    </location>
</feature>
<sequence length="673" mass="72918">AVDSNSSNIEHDVAATLCGLTSRIPQTPPPPMLLFDASSPMMSGTFSREEVAINQAALCQSPNGIIFDGSSPPAMSGSFFRIEDCECPSSHLCPPCENPAEAAGETLPSVLHVPLSADDEVALFPSDLEVRDLFIEKSPSARFDFINLSCVQCRRRFSSVSGLELHMKDLHDVLVFQDKQPVSTAPSTSRTTAVPPSQLLGVGPCSGPPRCAPFPNIRPSKTWASVAAKQAVCSSQPWSGRRIDLSASVETTPRRPVGSRPSRPSVASQSSQQDKNTTLRPSTSSKQHLKISFSTPASNPDGVSHVVLLPKKARRKTRKMLPCPRCDFTFRTASSRDEHLVVHKLEDDFNRLHGIVGDSSDADFGDFVLPKPVVSKSGPKPVKTQPARHRATAISSRQVPPPTSQDLSQRVGTSTDDAPRPTLSCHLCEKTGFPNKKALRYHLFRLHQVPIGRPDSSKAVPSSSSAIPQVLPGRAAAVSSPVGVPSPSHPASSFPLVREGDTLLVDFPLTGAVTCTEADCSRQFIAKTWSSAVWSVKKHLRVFHNLPITSSRLGCRMCGSVICKPIKKHACFVDIEPYAPHFSSQWQCDSCQMSFPSALSLRNHLDGHKRAGLRADAPQLSLPNSTSKKSRRKRAKHRPTVDIGEPSVVHDSNAVLAQPIDQEPLNIDRIVPE</sequence>
<feature type="non-terminal residue" evidence="8">
    <location>
        <position position="673"/>
    </location>
</feature>
<dbReference type="SMART" id="SM00355">
    <property type="entry name" value="ZnF_C2H2"/>
    <property type="match status" value="5"/>
</dbReference>
<feature type="domain" description="C2H2-type" evidence="7">
    <location>
        <begin position="148"/>
        <end position="171"/>
    </location>
</feature>
<evidence type="ECO:0000256" key="6">
    <source>
        <dbReference type="SAM" id="MobiDB-lite"/>
    </source>
</evidence>
<organism evidence="8 9">
    <name type="scientific">Caerostris darwini</name>
    <dbReference type="NCBI Taxonomy" id="1538125"/>
    <lineage>
        <taxon>Eukaryota</taxon>
        <taxon>Metazoa</taxon>
        <taxon>Ecdysozoa</taxon>
        <taxon>Arthropoda</taxon>
        <taxon>Chelicerata</taxon>
        <taxon>Arachnida</taxon>
        <taxon>Araneae</taxon>
        <taxon>Araneomorphae</taxon>
        <taxon>Entelegynae</taxon>
        <taxon>Araneoidea</taxon>
        <taxon>Araneidae</taxon>
        <taxon>Caerostris</taxon>
    </lineage>
</organism>
<dbReference type="SUPFAM" id="SSF57667">
    <property type="entry name" value="beta-beta-alpha zinc fingers"/>
    <property type="match status" value="1"/>
</dbReference>
<feature type="compositionally biased region" description="Low complexity" evidence="6">
    <location>
        <begin position="372"/>
        <end position="383"/>
    </location>
</feature>
<accession>A0AAV4PBR7</accession>
<keyword evidence="1" id="KW-0479">Metal-binding</keyword>
<dbReference type="GO" id="GO:0008270">
    <property type="term" value="F:zinc ion binding"/>
    <property type="evidence" value="ECO:0007669"/>
    <property type="project" value="UniProtKB-KW"/>
</dbReference>
<feature type="compositionally biased region" description="Low complexity" evidence="6">
    <location>
        <begin position="254"/>
        <end position="268"/>
    </location>
</feature>
<keyword evidence="9" id="KW-1185">Reference proteome</keyword>
<feature type="region of interest" description="Disordered" evidence="6">
    <location>
        <begin position="244"/>
        <end position="303"/>
    </location>
</feature>
<dbReference type="GO" id="GO:0000981">
    <property type="term" value="F:DNA-binding transcription factor activity, RNA polymerase II-specific"/>
    <property type="evidence" value="ECO:0007669"/>
    <property type="project" value="TreeGrafter"/>
</dbReference>
<evidence type="ECO:0000313" key="9">
    <source>
        <dbReference type="Proteomes" id="UP001054837"/>
    </source>
</evidence>
<dbReference type="InterPro" id="IPR036236">
    <property type="entry name" value="Znf_C2H2_sf"/>
</dbReference>
<gene>
    <name evidence="8" type="primary">PO21_11</name>
    <name evidence="8" type="ORF">CDAR_561511</name>
</gene>
<keyword evidence="2" id="KW-0677">Repeat</keyword>
<keyword evidence="4" id="KW-0862">Zinc</keyword>
<protein>
    <submittedName>
        <fullName evidence="8">Retrovirus-related Pol polyprotein from type-1 retrotransposable element R2</fullName>
    </submittedName>
</protein>
<feature type="region of interest" description="Disordered" evidence="6">
    <location>
        <begin position="612"/>
        <end position="653"/>
    </location>
</feature>
<dbReference type="GO" id="GO:0005634">
    <property type="term" value="C:nucleus"/>
    <property type="evidence" value="ECO:0007669"/>
    <property type="project" value="TreeGrafter"/>
</dbReference>
<comment type="caution">
    <text evidence="8">The sequence shown here is derived from an EMBL/GenBank/DDBJ whole genome shotgun (WGS) entry which is preliminary data.</text>
</comment>
<dbReference type="PROSITE" id="PS50157">
    <property type="entry name" value="ZINC_FINGER_C2H2_2"/>
    <property type="match status" value="1"/>
</dbReference>